<accession>A0A087T1R0</accession>
<dbReference type="EMBL" id="KK113005">
    <property type="protein sequence ID" value="KFM59049.1"/>
    <property type="molecule type" value="Genomic_DNA"/>
</dbReference>
<protein>
    <submittedName>
        <fullName evidence="1">Uncharacterized protein</fullName>
    </submittedName>
</protein>
<name>A0A087T1R0_STEMI</name>
<gene>
    <name evidence="1" type="ORF">X975_18197</name>
</gene>
<evidence type="ECO:0000313" key="2">
    <source>
        <dbReference type="Proteomes" id="UP000054359"/>
    </source>
</evidence>
<keyword evidence="2" id="KW-1185">Reference proteome</keyword>
<sequence>MLSHVILLSKKTVTVQISFKIAISNLQTSIDSPEVHFLKGGQWASITVFQIMFLNIVPITEPTCLHCHVYSLYSVTRL</sequence>
<dbReference type="Proteomes" id="UP000054359">
    <property type="component" value="Unassembled WGS sequence"/>
</dbReference>
<feature type="non-terminal residue" evidence="1">
    <location>
        <position position="78"/>
    </location>
</feature>
<dbReference type="AlphaFoldDB" id="A0A087T1R0"/>
<proteinExistence type="predicted"/>
<evidence type="ECO:0000313" key="1">
    <source>
        <dbReference type="EMBL" id="KFM59049.1"/>
    </source>
</evidence>
<reference evidence="1 2" key="1">
    <citation type="submission" date="2013-11" db="EMBL/GenBank/DDBJ databases">
        <title>Genome sequencing of Stegodyphus mimosarum.</title>
        <authorList>
            <person name="Bechsgaard J."/>
        </authorList>
    </citation>
    <scope>NUCLEOTIDE SEQUENCE [LARGE SCALE GENOMIC DNA]</scope>
</reference>
<organism evidence="1 2">
    <name type="scientific">Stegodyphus mimosarum</name>
    <name type="common">African social velvet spider</name>
    <dbReference type="NCBI Taxonomy" id="407821"/>
    <lineage>
        <taxon>Eukaryota</taxon>
        <taxon>Metazoa</taxon>
        <taxon>Ecdysozoa</taxon>
        <taxon>Arthropoda</taxon>
        <taxon>Chelicerata</taxon>
        <taxon>Arachnida</taxon>
        <taxon>Araneae</taxon>
        <taxon>Araneomorphae</taxon>
        <taxon>Entelegynae</taxon>
        <taxon>Eresoidea</taxon>
        <taxon>Eresidae</taxon>
        <taxon>Stegodyphus</taxon>
    </lineage>
</organism>